<evidence type="ECO:0000313" key="3">
    <source>
        <dbReference type="WBParaSite" id="Pan_g22161.t1"/>
    </source>
</evidence>
<feature type="compositionally biased region" description="Low complexity" evidence="1">
    <location>
        <begin position="73"/>
        <end position="91"/>
    </location>
</feature>
<dbReference type="AlphaFoldDB" id="A0A7E4VKT6"/>
<proteinExistence type="predicted"/>
<accession>A0A7E4VKT6</accession>
<organism evidence="2 3">
    <name type="scientific">Panagrellus redivivus</name>
    <name type="common">Microworm</name>
    <dbReference type="NCBI Taxonomy" id="6233"/>
    <lineage>
        <taxon>Eukaryota</taxon>
        <taxon>Metazoa</taxon>
        <taxon>Ecdysozoa</taxon>
        <taxon>Nematoda</taxon>
        <taxon>Chromadorea</taxon>
        <taxon>Rhabditida</taxon>
        <taxon>Tylenchina</taxon>
        <taxon>Panagrolaimomorpha</taxon>
        <taxon>Panagrolaimoidea</taxon>
        <taxon>Panagrolaimidae</taxon>
        <taxon>Panagrellus</taxon>
    </lineage>
</organism>
<feature type="compositionally biased region" description="Polar residues" evidence="1">
    <location>
        <begin position="124"/>
        <end position="136"/>
    </location>
</feature>
<reference evidence="3" key="2">
    <citation type="submission" date="2020-10" db="UniProtKB">
        <authorList>
            <consortium name="WormBaseParasite"/>
        </authorList>
    </citation>
    <scope>IDENTIFICATION</scope>
</reference>
<sequence>MPIVAGRSAAFTKRRQSLAPGGHGRPTVRRNTNSNGPPSRSKHASRPVSAVVPPPSPVIPASEAARTSEEEAASTSTAATIAIPSGASAPPQRKPGDASTAPSRRSTDFSSIVLEAARRASATGPRTSGRGTSATNRLRRQSSIEEVAETESTVSVGSLLPPGAGSSDLSPRRRSRQAHRAGITRVHPSSVNTRPFLEFVNRCREVHCDAVAVSEMTIVTGQPPLLNSEFPPSSRSGINPDDYDDLDADRWSPRGSGLLSRALSPGLSRILLSPFRKTSRLFEVATGGSSDASRSVSPLANRKVSFWERVSPDQSAKRLLPRRVVDLSDHKTCALLMEKMKVASRGSPL</sequence>
<dbReference type="Proteomes" id="UP000492821">
    <property type="component" value="Unassembled WGS sequence"/>
</dbReference>
<protein>
    <submittedName>
        <fullName evidence="3">Uncharacterized protein</fullName>
    </submittedName>
</protein>
<feature type="compositionally biased region" description="Polar residues" evidence="1">
    <location>
        <begin position="29"/>
        <end position="38"/>
    </location>
</feature>
<name>A0A7E4VKT6_PANRE</name>
<feature type="region of interest" description="Disordered" evidence="1">
    <location>
        <begin position="1"/>
        <end position="187"/>
    </location>
</feature>
<dbReference type="WBParaSite" id="Pan_g22161.t1">
    <property type="protein sequence ID" value="Pan_g22161.t1"/>
    <property type="gene ID" value="Pan_g22161"/>
</dbReference>
<feature type="compositionally biased region" description="Polar residues" evidence="1">
    <location>
        <begin position="100"/>
        <end position="110"/>
    </location>
</feature>
<reference evidence="2" key="1">
    <citation type="journal article" date="2013" name="Genetics">
        <title>The draft genome and transcriptome of Panagrellus redivivus are shaped by the harsh demands of a free-living lifestyle.</title>
        <authorList>
            <person name="Srinivasan J."/>
            <person name="Dillman A.R."/>
            <person name="Macchietto M.G."/>
            <person name="Heikkinen L."/>
            <person name="Lakso M."/>
            <person name="Fracchia K.M."/>
            <person name="Antoshechkin I."/>
            <person name="Mortazavi A."/>
            <person name="Wong G."/>
            <person name="Sternberg P.W."/>
        </authorList>
    </citation>
    <scope>NUCLEOTIDE SEQUENCE [LARGE SCALE GENOMIC DNA]</scope>
    <source>
        <strain evidence="2">MT8872</strain>
    </source>
</reference>
<keyword evidence="2" id="KW-1185">Reference proteome</keyword>
<evidence type="ECO:0000256" key="1">
    <source>
        <dbReference type="SAM" id="MobiDB-lite"/>
    </source>
</evidence>
<evidence type="ECO:0000313" key="2">
    <source>
        <dbReference type="Proteomes" id="UP000492821"/>
    </source>
</evidence>